<accession>A0A1H5CVU3</accession>
<keyword evidence="13" id="KW-1185">Reference proteome</keyword>
<evidence type="ECO:0000259" key="11">
    <source>
        <dbReference type="PROSITE" id="PS51462"/>
    </source>
</evidence>
<evidence type="ECO:0000256" key="5">
    <source>
        <dbReference type="ARBA" id="ARBA00022723"/>
    </source>
</evidence>
<comment type="cofactor">
    <cofactor evidence="1">
        <name>Mg(2+)</name>
        <dbReference type="ChEBI" id="CHEBI:18420"/>
    </cofactor>
</comment>
<feature type="region of interest" description="Disordered" evidence="10">
    <location>
        <begin position="1"/>
        <end position="26"/>
    </location>
</feature>
<dbReference type="GO" id="GO:0019677">
    <property type="term" value="P:NAD+ catabolic process"/>
    <property type="evidence" value="ECO:0007669"/>
    <property type="project" value="TreeGrafter"/>
</dbReference>
<dbReference type="Gene3D" id="3.90.79.10">
    <property type="entry name" value="Nucleoside Triphosphate Pyrophosphohydrolase"/>
    <property type="match status" value="1"/>
</dbReference>
<dbReference type="PRINTS" id="PR00502">
    <property type="entry name" value="NUDIXFAMILY"/>
</dbReference>
<dbReference type="Proteomes" id="UP000199220">
    <property type="component" value="Unassembled WGS sequence"/>
</dbReference>
<evidence type="ECO:0000313" key="12">
    <source>
        <dbReference type="EMBL" id="SED70604.1"/>
    </source>
</evidence>
<dbReference type="Pfam" id="PF00293">
    <property type="entry name" value="NUDIX"/>
    <property type="match status" value="1"/>
</dbReference>
<comment type="similarity">
    <text evidence="3">Belongs to the Nudix hydrolase family. NudC subfamily.</text>
</comment>
<evidence type="ECO:0000256" key="8">
    <source>
        <dbReference type="ARBA" id="ARBA00023027"/>
    </source>
</evidence>
<evidence type="ECO:0000256" key="9">
    <source>
        <dbReference type="ARBA" id="ARBA00023679"/>
    </source>
</evidence>
<evidence type="ECO:0000256" key="2">
    <source>
        <dbReference type="ARBA" id="ARBA00001947"/>
    </source>
</evidence>
<evidence type="ECO:0000256" key="10">
    <source>
        <dbReference type="SAM" id="MobiDB-lite"/>
    </source>
</evidence>
<dbReference type="InterPro" id="IPR020476">
    <property type="entry name" value="Nudix_hydrolase"/>
</dbReference>
<dbReference type="GO" id="GO:0006742">
    <property type="term" value="P:NADP+ catabolic process"/>
    <property type="evidence" value="ECO:0007669"/>
    <property type="project" value="TreeGrafter"/>
</dbReference>
<dbReference type="InterPro" id="IPR000086">
    <property type="entry name" value="NUDIX_hydrolase_dom"/>
</dbReference>
<gene>
    <name evidence="12" type="ORF">SAMN04488554_0483</name>
</gene>
<dbReference type="GO" id="GO:0046872">
    <property type="term" value="F:metal ion binding"/>
    <property type="evidence" value="ECO:0007669"/>
    <property type="project" value="UniProtKB-KW"/>
</dbReference>
<reference evidence="13" key="1">
    <citation type="submission" date="2016-10" db="EMBL/GenBank/DDBJ databases">
        <authorList>
            <person name="Varghese N."/>
            <person name="Submissions S."/>
        </authorList>
    </citation>
    <scope>NUCLEOTIDE SEQUENCE [LARGE SCALE GENOMIC DNA]</scope>
    <source>
        <strain evidence="13">DSM 21368</strain>
    </source>
</reference>
<dbReference type="SUPFAM" id="SSF55811">
    <property type="entry name" value="Nudix"/>
    <property type="match status" value="1"/>
</dbReference>
<evidence type="ECO:0000256" key="7">
    <source>
        <dbReference type="ARBA" id="ARBA00022842"/>
    </source>
</evidence>
<dbReference type="InterPro" id="IPR049734">
    <property type="entry name" value="NudC-like_C"/>
</dbReference>
<dbReference type="AlphaFoldDB" id="A0A1H5CVU3"/>
<dbReference type="OrthoDB" id="9791656at2"/>
<dbReference type="Pfam" id="PF09296">
    <property type="entry name" value="NUDIX-like"/>
    <property type="match status" value="1"/>
</dbReference>
<organism evidence="12 13">
    <name type="scientific">Ruania alba</name>
    <dbReference type="NCBI Taxonomy" id="648782"/>
    <lineage>
        <taxon>Bacteria</taxon>
        <taxon>Bacillati</taxon>
        <taxon>Actinomycetota</taxon>
        <taxon>Actinomycetes</taxon>
        <taxon>Micrococcales</taxon>
        <taxon>Ruaniaceae</taxon>
        <taxon>Ruania</taxon>
    </lineage>
</organism>
<evidence type="ECO:0000313" key="13">
    <source>
        <dbReference type="Proteomes" id="UP000199220"/>
    </source>
</evidence>
<dbReference type="PANTHER" id="PTHR42904">
    <property type="entry name" value="NUDIX HYDROLASE, NUDC SUBFAMILY"/>
    <property type="match status" value="1"/>
</dbReference>
<dbReference type="InterPro" id="IPR015797">
    <property type="entry name" value="NUDIX_hydrolase-like_dom_sf"/>
</dbReference>
<dbReference type="GO" id="GO:0005829">
    <property type="term" value="C:cytosol"/>
    <property type="evidence" value="ECO:0007669"/>
    <property type="project" value="TreeGrafter"/>
</dbReference>
<keyword evidence="8" id="KW-0520">NAD</keyword>
<dbReference type="STRING" id="648782.SAMN04488554_0483"/>
<dbReference type="Pfam" id="PF09297">
    <property type="entry name" value="Zn_ribbon_NUD"/>
    <property type="match status" value="1"/>
</dbReference>
<dbReference type="InterPro" id="IPR015376">
    <property type="entry name" value="Znr_NADH_PPase"/>
</dbReference>
<protein>
    <recommendedName>
        <fullName evidence="4">NAD(+) diphosphatase</fullName>
        <ecNumber evidence="4">3.6.1.22</ecNumber>
    </recommendedName>
</protein>
<comment type="cofactor">
    <cofactor evidence="2">
        <name>Zn(2+)</name>
        <dbReference type="ChEBI" id="CHEBI:29105"/>
    </cofactor>
</comment>
<comment type="catalytic activity">
    <reaction evidence="9">
        <text>a 5'-end NAD(+)-phospho-ribonucleoside in mRNA + H2O = a 5'-end phospho-adenosine-phospho-ribonucleoside in mRNA + beta-nicotinamide D-ribonucleotide + 2 H(+)</text>
        <dbReference type="Rhea" id="RHEA:60876"/>
        <dbReference type="Rhea" id="RHEA-COMP:15698"/>
        <dbReference type="Rhea" id="RHEA-COMP:15719"/>
        <dbReference type="ChEBI" id="CHEBI:14649"/>
        <dbReference type="ChEBI" id="CHEBI:15377"/>
        <dbReference type="ChEBI" id="CHEBI:15378"/>
        <dbReference type="ChEBI" id="CHEBI:144029"/>
        <dbReference type="ChEBI" id="CHEBI:144051"/>
    </reaction>
    <physiologicalReaction direction="left-to-right" evidence="9">
        <dbReference type="Rhea" id="RHEA:60877"/>
    </physiologicalReaction>
</comment>
<dbReference type="InterPro" id="IPR050241">
    <property type="entry name" value="NAD-cap_RNA_hydrolase_NudC"/>
</dbReference>
<dbReference type="PROSITE" id="PS51462">
    <property type="entry name" value="NUDIX"/>
    <property type="match status" value="1"/>
</dbReference>
<dbReference type="InterPro" id="IPR015375">
    <property type="entry name" value="NADH_PPase-like_N"/>
</dbReference>
<dbReference type="CDD" id="cd03429">
    <property type="entry name" value="NUDIX_NADH_pyrophosphatase_Nudt13"/>
    <property type="match status" value="1"/>
</dbReference>
<evidence type="ECO:0000256" key="4">
    <source>
        <dbReference type="ARBA" id="ARBA00012381"/>
    </source>
</evidence>
<dbReference type="Gene3D" id="3.90.79.20">
    <property type="match status" value="1"/>
</dbReference>
<dbReference type="GO" id="GO:0035529">
    <property type="term" value="F:NADH pyrophosphatase activity"/>
    <property type="evidence" value="ECO:0007669"/>
    <property type="project" value="TreeGrafter"/>
</dbReference>
<evidence type="ECO:0000256" key="3">
    <source>
        <dbReference type="ARBA" id="ARBA00009595"/>
    </source>
</evidence>
<dbReference type="EC" id="3.6.1.22" evidence="4"/>
<keyword evidence="5" id="KW-0479">Metal-binding</keyword>
<feature type="domain" description="Nudix hydrolase" evidence="11">
    <location>
        <begin position="181"/>
        <end position="313"/>
    </location>
</feature>
<evidence type="ECO:0000256" key="6">
    <source>
        <dbReference type="ARBA" id="ARBA00022801"/>
    </source>
</evidence>
<sequence>MCQADEVDSDLLPLSRPGVDRDAHRRNHPDLIEELRASSSTRVVHVSDGRVAADQATTSGADQPRLRWHDPVPADALWIYLGRDEDADYLAAITSEQATTGLARGMDDPQGAVTSAELRMLTLRDIGWMLSGAEAGLAATALALANWHATHGFCPRCGAATDVVESGWVRRCPDDGSQHFPRTDPAVIMAITDPEDRLLLGHAAHWPEGQFSVPAGFVEPGESLESAVRREVLEETAVRVHEVTYAASQPWPFPASLMLGFRGRTDDREATPDGVEVTAARFVTREQIAEEWRTGQTRLPRPTSIACSLIEEWYGQPLPR</sequence>
<name>A0A1H5CVU3_9MICO</name>
<dbReference type="PANTHER" id="PTHR42904:SF6">
    <property type="entry name" value="NAD-CAPPED RNA HYDROLASE NUDT12"/>
    <property type="match status" value="1"/>
</dbReference>
<dbReference type="EMBL" id="FNTX01000001">
    <property type="protein sequence ID" value="SED70604.1"/>
    <property type="molecule type" value="Genomic_DNA"/>
</dbReference>
<dbReference type="NCBIfam" id="NF001299">
    <property type="entry name" value="PRK00241.1"/>
    <property type="match status" value="1"/>
</dbReference>
<keyword evidence="7" id="KW-0460">Magnesium</keyword>
<proteinExistence type="inferred from homology"/>
<keyword evidence="6" id="KW-0378">Hydrolase</keyword>
<evidence type="ECO:0000256" key="1">
    <source>
        <dbReference type="ARBA" id="ARBA00001946"/>
    </source>
</evidence>